<name>A0A1B3Z8K9_9SPHN</name>
<dbReference type="KEGG" id="span:AWL63_07055"/>
<dbReference type="Proteomes" id="UP000094256">
    <property type="component" value="Chromosome"/>
</dbReference>
<keyword evidence="2" id="KW-1185">Reference proteome</keyword>
<gene>
    <name evidence="1" type="ORF">AWL63_07055</name>
</gene>
<accession>A0A1B3Z8K9</accession>
<evidence type="ECO:0000313" key="1">
    <source>
        <dbReference type="EMBL" id="AOH83762.1"/>
    </source>
</evidence>
<organism evidence="1 2">
    <name type="scientific">Sphingomonas panacis</name>
    <dbReference type="NCBI Taxonomy" id="1560345"/>
    <lineage>
        <taxon>Bacteria</taxon>
        <taxon>Pseudomonadati</taxon>
        <taxon>Pseudomonadota</taxon>
        <taxon>Alphaproteobacteria</taxon>
        <taxon>Sphingomonadales</taxon>
        <taxon>Sphingomonadaceae</taxon>
        <taxon>Sphingomonas</taxon>
    </lineage>
</organism>
<proteinExistence type="predicted"/>
<protein>
    <submittedName>
        <fullName evidence="1">Uncharacterized protein</fullName>
    </submittedName>
</protein>
<evidence type="ECO:0000313" key="2">
    <source>
        <dbReference type="Proteomes" id="UP000094256"/>
    </source>
</evidence>
<dbReference type="EMBL" id="CP014168">
    <property type="protein sequence ID" value="AOH83762.1"/>
    <property type="molecule type" value="Genomic_DNA"/>
</dbReference>
<sequence>MRVHVWRTNSDITESGHFRLDRHALVTFTIQGTKNVKLNGWNHQNVLSELFVDREGGDYILRLPGIYGVDGEIAGTHVSVTIDPCIPE</sequence>
<dbReference type="AlphaFoldDB" id="A0A1B3Z8K9"/>
<reference evidence="1 2" key="1">
    <citation type="submission" date="2016-01" db="EMBL/GenBank/DDBJ databases">
        <title>Complete genome and mega plasmid sequence of Sphingomonas panacis DCY99 elicits systemic resistance in rice to Xanthomonas oryzae.</title>
        <authorList>
            <person name="Kim Y.J."/>
            <person name="Yang D.C."/>
            <person name="Sing P."/>
        </authorList>
    </citation>
    <scope>NUCLEOTIDE SEQUENCE [LARGE SCALE GENOMIC DNA]</scope>
    <source>
        <strain evidence="1 2">DCY99</strain>
    </source>
</reference>
<dbReference type="STRING" id="1560345.AWL63_07055"/>